<feature type="transmembrane region" description="Helical" evidence="1">
    <location>
        <begin position="7"/>
        <end position="26"/>
    </location>
</feature>
<dbReference type="RefSeq" id="WP_019377241.1">
    <property type="nucleotide sequence ID" value="NZ_CP017962.1"/>
</dbReference>
<organism evidence="2 3">
    <name type="scientific">Virgibacillus halodenitrificans</name>
    <name type="common">Bacillus halodenitrificans</name>
    <dbReference type="NCBI Taxonomy" id="1482"/>
    <lineage>
        <taxon>Bacteria</taxon>
        <taxon>Bacillati</taxon>
        <taxon>Bacillota</taxon>
        <taxon>Bacilli</taxon>
        <taxon>Bacillales</taxon>
        <taxon>Bacillaceae</taxon>
        <taxon>Virgibacillus</taxon>
    </lineage>
</organism>
<evidence type="ECO:0000313" key="3">
    <source>
        <dbReference type="Proteomes" id="UP000182945"/>
    </source>
</evidence>
<gene>
    <name evidence="2" type="ORF">BME96_05915</name>
</gene>
<evidence type="ECO:0000256" key="1">
    <source>
        <dbReference type="SAM" id="Phobius"/>
    </source>
</evidence>
<keyword evidence="1" id="KW-1133">Transmembrane helix</keyword>
<sequence length="162" mass="18583">MSMSFKRLLGMLLVFPIGYTALFLIIRLWNEQFNWSQWLYGMTGGMAGICILLLYVRVKSINDKYTKRHKLFLTLDILLSGFAAYFILRFPFVVSNELLSITPSFEAMSKSLFGLTISLGMLFMMRIIEMVVTNKKEHITTLFITTILLLSVSVYIVITGII</sequence>
<feature type="transmembrane region" description="Helical" evidence="1">
    <location>
        <begin position="139"/>
        <end position="158"/>
    </location>
</feature>
<dbReference type="GeneID" id="71513919"/>
<dbReference type="EMBL" id="CP017962">
    <property type="protein sequence ID" value="APC47732.1"/>
    <property type="molecule type" value="Genomic_DNA"/>
</dbReference>
<reference evidence="2 3" key="1">
    <citation type="submission" date="2016-11" db="EMBL/GenBank/DDBJ databases">
        <title>Complete genome sequencing of Virgibacillus halodenitrificans PDB-F2.</title>
        <authorList>
            <person name="Sun Z."/>
            <person name="Zhou Y."/>
            <person name="Li H."/>
        </authorList>
    </citation>
    <scope>NUCLEOTIDE SEQUENCE [LARGE SCALE GENOMIC DNA]</scope>
    <source>
        <strain evidence="2 3">PDB-F2</strain>
    </source>
</reference>
<keyword evidence="1" id="KW-0472">Membrane</keyword>
<dbReference type="KEGG" id="vhl:BME96_05915"/>
<proteinExistence type="predicted"/>
<dbReference type="Proteomes" id="UP000182945">
    <property type="component" value="Chromosome"/>
</dbReference>
<name>A0AAC9IY07_VIRHA</name>
<feature type="transmembrane region" description="Helical" evidence="1">
    <location>
        <begin position="70"/>
        <end position="92"/>
    </location>
</feature>
<dbReference type="AlphaFoldDB" id="A0AAC9IY07"/>
<protein>
    <submittedName>
        <fullName evidence="2">Uncharacterized protein</fullName>
    </submittedName>
</protein>
<feature type="transmembrane region" description="Helical" evidence="1">
    <location>
        <begin position="112"/>
        <end position="132"/>
    </location>
</feature>
<accession>A0AAC9IY07</accession>
<feature type="transmembrane region" description="Helical" evidence="1">
    <location>
        <begin position="38"/>
        <end position="58"/>
    </location>
</feature>
<keyword evidence="1" id="KW-0812">Transmembrane</keyword>
<evidence type="ECO:0000313" key="2">
    <source>
        <dbReference type="EMBL" id="APC47732.1"/>
    </source>
</evidence>